<evidence type="ECO:0000256" key="1">
    <source>
        <dbReference type="ARBA" id="ARBA00006711"/>
    </source>
</evidence>
<dbReference type="SMART" id="SM01409">
    <property type="entry name" value="RNA_pol_Rpb6"/>
    <property type="match status" value="1"/>
</dbReference>
<keyword evidence="6" id="KW-0804">Transcription</keyword>
<gene>
    <name evidence="8" type="ORF">ASZ90_018825</name>
</gene>
<comment type="catalytic activity">
    <reaction evidence="7">
        <text>RNA(n) + a ribonucleoside 5'-triphosphate = RNA(n+1) + diphosphate</text>
        <dbReference type="Rhea" id="RHEA:21248"/>
        <dbReference type="Rhea" id="RHEA-COMP:14527"/>
        <dbReference type="Rhea" id="RHEA-COMP:17342"/>
        <dbReference type="ChEBI" id="CHEBI:33019"/>
        <dbReference type="ChEBI" id="CHEBI:61557"/>
        <dbReference type="ChEBI" id="CHEBI:140395"/>
        <dbReference type="EC" id="2.7.7.6"/>
    </reaction>
</comment>
<evidence type="ECO:0000256" key="5">
    <source>
        <dbReference type="ARBA" id="ARBA00022695"/>
    </source>
</evidence>
<dbReference type="InterPro" id="IPR036161">
    <property type="entry name" value="RPB6/omega-like_sf"/>
</dbReference>
<reference evidence="8" key="1">
    <citation type="journal article" date="2015" name="Proc. Natl. Acad. Sci. U.S.A.">
        <title>Networks of energetic and metabolic interactions define dynamics in microbial communities.</title>
        <authorList>
            <person name="Embree M."/>
            <person name="Liu J.K."/>
            <person name="Al-Bassam M.M."/>
            <person name="Zengler K."/>
        </authorList>
    </citation>
    <scope>NUCLEOTIDE SEQUENCE</scope>
</reference>
<evidence type="ECO:0000256" key="3">
    <source>
        <dbReference type="ARBA" id="ARBA00022478"/>
    </source>
</evidence>
<dbReference type="GO" id="GO:0000428">
    <property type="term" value="C:DNA-directed RNA polymerase complex"/>
    <property type="evidence" value="ECO:0007669"/>
    <property type="project" value="UniProtKB-KW"/>
</dbReference>
<organism evidence="8">
    <name type="scientific">hydrocarbon metagenome</name>
    <dbReference type="NCBI Taxonomy" id="938273"/>
    <lineage>
        <taxon>unclassified sequences</taxon>
        <taxon>metagenomes</taxon>
        <taxon>ecological metagenomes</taxon>
    </lineage>
</organism>
<dbReference type="AlphaFoldDB" id="A0A0W8E5U3"/>
<sequence length="60" mass="6696">MIPPSTRDLINIADSKYAVVVAVAKRARDLSEKKKDEDYRLSTMVTEALEDIMGGKVKID</sequence>
<accession>A0A0W8E5U3</accession>
<dbReference type="NCBIfam" id="TIGR00690">
    <property type="entry name" value="rpoZ"/>
    <property type="match status" value="1"/>
</dbReference>
<keyword evidence="4" id="KW-0808">Transferase</keyword>
<dbReference type="HAMAP" id="MF_00366">
    <property type="entry name" value="RNApol_bact_RpoZ"/>
    <property type="match status" value="1"/>
</dbReference>
<keyword evidence="5" id="KW-0548">Nucleotidyltransferase</keyword>
<comment type="caution">
    <text evidence="8">The sequence shown here is derived from an EMBL/GenBank/DDBJ whole genome shotgun (WGS) entry which is preliminary data.</text>
</comment>
<proteinExistence type="inferred from homology"/>
<dbReference type="GO" id="GO:0006351">
    <property type="term" value="P:DNA-templated transcription"/>
    <property type="evidence" value="ECO:0007669"/>
    <property type="project" value="InterPro"/>
</dbReference>
<evidence type="ECO:0000313" key="8">
    <source>
        <dbReference type="EMBL" id="KUG03789.1"/>
    </source>
</evidence>
<dbReference type="Gene3D" id="3.90.940.10">
    <property type="match status" value="1"/>
</dbReference>
<dbReference type="InterPro" id="IPR006110">
    <property type="entry name" value="Pol_omega/Rpo6/RPB6"/>
</dbReference>
<keyword evidence="3" id="KW-0240">DNA-directed RNA polymerase</keyword>
<evidence type="ECO:0000256" key="4">
    <source>
        <dbReference type="ARBA" id="ARBA00022679"/>
    </source>
</evidence>
<dbReference type="SUPFAM" id="SSF63562">
    <property type="entry name" value="RPB6/omega subunit-like"/>
    <property type="match status" value="1"/>
</dbReference>
<dbReference type="EMBL" id="LNQE01001868">
    <property type="protein sequence ID" value="KUG03789.1"/>
    <property type="molecule type" value="Genomic_DNA"/>
</dbReference>
<dbReference type="EC" id="2.7.7.6" evidence="2"/>
<dbReference type="InterPro" id="IPR003716">
    <property type="entry name" value="DNA-dir_RNA_pol_omega"/>
</dbReference>
<evidence type="ECO:0000256" key="7">
    <source>
        <dbReference type="ARBA" id="ARBA00048552"/>
    </source>
</evidence>
<comment type="similarity">
    <text evidence="1">Belongs to the RNA polymerase subunit omega family.</text>
</comment>
<dbReference type="GO" id="GO:0003899">
    <property type="term" value="F:DNA-directed RNA polymerase activity"/>
    <property type="evidence" value="ECO:0007669"/>
    <property type="project" value="UniProtKB-EC"/>
</dbReference>
<dbReference type="Pfam" id="PF01192">
    <property type="entry name" value="RNA_pol_Rpb6"/>
    <property type="match status" value="1"/>
</dbReference>
<dbReference type="GO" id="GO:0003677">
    <property type="term" value="F:DNA binding"/>
    <property type="evidence" value="ECO:0007669"/>
    <property type="project" value="InterPro"/>
</dbReference>
<protein>
    <recommendedName>
        <fullName evidence="2">DNA-directed RNA polymerase</fullName>
        <ecNumber evidence="2">2.7.7.6</ecNumber>
    </recommendedName>
</protein>
<evidence type="ECO:0000256" key="6">
    <source>
        <dbReference type="ARBA" id="ARBA00023163"/>
    </source>
</evidence>
<evidence type="ECO:0000256" key="2">
    <source>
        <dbReference type="ARBA" id="ARBA00012418"/>
    </source>
</evidence>
<name>A0A0W8E5U3_9ZZZZ</name>